<comment type="caution">
    <text evidence="2">The sequence shown here is derived from an EMBL/GenBank/DDBJ whole genome shotgun (WGS) entry which is preliminary data.</text>
</comment>
<evidence type="ECO:0000313" key="3">
    <source>
        <dbReference type="Proteomes" id="UP001230654"/>
    </source>
</evidence>
<proteinExistence type="predicted"/>
<sequence>MSTPERSTPERSGPDRADRSAPDRADRDTRDRRAGGRPTLIPGPLAAQEVGVAPATIRKWVQLGHLAPAGKAGRAQLFRLEDVFAAERATRRTR</sequence>
<name>A0ABU0NUQ4_STRRH</name>
<feature type="region of interest" description="Disordered" evidence="1">
    <location>
        <begin position="1"/>
        <end position="43"/>
    </location>
</feature>
<protein>
    <submittedName>
        <fullName evidence="2">Uncharacterized protein</fullName>
    </submittedName>
</protein>
<evidence type="ECO:0000256" key="1">
    <source>
        <dbReference type="SAM" id="MobiDB-lite"/>
    </source>
</evidence>
<dbReference type="SUPFAM" id="SSF46955">
    <property type="entry name" value="Putative DNA-binding domain"/>
    <property type="match status" value="1"/>
</dbReference>
<evidence type="ECO:0000313" key="2">
    <source>
        <dbReference type="EMBL" id="MDQ0582859.1"/>
    </source>
</evidence>
<accession>A0ABU0NUQ4</accession>
<gene>
    <name evidence="2" type="ORF">QF030_005037</name>
</gene>
<dbReference type="RefSeq" id="WP_307167858.1">
    <property type="nucleotide sequence ID" value="NZ_JAUSWV010000002.1"/>
</dbReference>
<dbReference type="Proteomes" id="UP001230654">
    <property type="component" value="Unassembled WGS sequence"/>
</dbReference>
<feature type="compositionally biased region" description="Basic and acidic residues" evidence="1">
    <location>
        <begin position="7"/>
        <end position="34"/>
    </location>
</feature>
<reference evidence="2 3" key="1">
    <citation type="submission" date="2023-07" db="EMBL/GenBank/DDBJ databases">
        <title>Comparative genomics of wheat-associated soil bacteria to identify genetic determinants of phenazine resistance.</title>
        <authorList>
            <person name="Mouncey N."/>
        </authorList>
    </citation>
    <scope>NUCLEOTIDE SEQUENCE [LARGE SCALE GENOMIC DNA]</scope>
    <source>
        <strain evidence="2 3">B2I6</strain>
    </source>
</reference>
<dbReference type="EMBL" id="JAUSWV010000002">
    <property type="protein sequence ID" value="MDQ0582859.1"/>
    <property type="molecule type" value="Genomic_DNA"/>
</dbReference>
<keyword evidence="3" id="KW-1185">Reference proteome</keyword>
<dbReference type="InterPro" id="IPR009061">
    <property type="entry name" value="DNA-bd_dom_put_sf"/>
</dbReference>
<organism evidence="2 3">
    <name type="scientific">Streptomyces rishiriensis</name>
    <dbReference type="NCBI Taxonomy" id="68264"/>
    <lineage>
        <taxon>Bacteria</taxon>
        <taxon>Bacillati</taxon>
        <taxon>Actinomycetota</taxon>
        <taxon>Actinomycetes</taxon>
        <taxon>Kitasatosporales</taxon>
        <taxon>Streptomycetaceae</taxon>
        <taxon>Streptomyces</taxon>
    </lineage>
</organism>